<dbReference type="GO" id="GO:0016787">
    <property type="term" value="F:hydrolase activity"/>
    <property type="evidence" value="ECO:0007669"/>
    <property type="project" value="UniProtKB-KW"/>
</dbReference>
<organism evidence="9 10">
    <name type="scientific">Anopheles coluzzii</name>
    <name type="common">African malaria mosquito</name>
    <dbReference type="NCBI Taxonomy" id="1518534"/>
    <lineage>
        <taxon>Eukaryota</taxon>
        <taxon>Metazoa</taxon>
        <taxon>Ecdysozoa</taxon>
        <taxon>Arthropoda</taxon>
        <taxon>Hexapoda</taxon>
        <taxon>Insecta</taxon>
        <taxon>Pterygota</taxon>
        <taxon>Neoptera</taxon>
        <taxon>Endopterygota</taxon>
        <taxon>Diptera</taxon>
        <taxon>Nematocera</taxon>
        <taxon>Culicoidea</taxon>
        <taxon>Culicidae</taxon>
        <taxon>Anophelinae</taxon>
        <taxon>Anopheles</taxon>
    </lineage>
</organism>
<dbReference type="GO" id="GO:0004518">
    <property type="term" value="F:nuclease activity"/>
    <property type="evidence" value="ECO:0007669"/>
    <property type="project" value="UniProtKB-KW"/>
</dbReference>
<dbReference type="PANTHER" id="PTHR22930:SF269">
    <property type="entry name" value="NUCLEASE HARBI1-LIKE PROTEIN"/>
    <property type="match status" value="1"/>
</dbReference>
<dbReference type="Pfam" id="PF13359">
    <property type="entry name" value="DDE_Tnp_4"/>
    <property type="match status" value="1"/>
</dbReference>
<keyword evidence="5" id="KW-0479">Metal-binding</keyword>
<dbReference type="AlphaFoldDB" id="A0A9I3BD94"/>
<dbReference type="Proteomes" id="UP001105220">
    <property type="component" value="Unplaced"/>
</dbReference>
<keyword evidence="10" id="KW-1185">Reference proteome</keyword>
<evidence type="ECO:0000256" key="5">
    <source>
        <dbReference type="ARBA" id="ARBA00022723"/>
    </source>
</evidence>
<dbReference type="VEuPathDB" id="VectorBase:ACON2_037812"/>
<dbReference type="GO" id="GO:0005634">
    <property type="term" value="C:nucleus"/>
    <property type="evidence" value="ECO:0007669"/>
    <property type="project" value="UniProtKB-SubCell"/>
</dbReference>
<sequence length="382" mass="44507">MDSDSDSEVMLSTNFSLRYILLRKRRNKTNDLWKHRKRNGQYYVLFPELLKQEDKFFQYMRMSKKTFYFILRKIEPFIAKLPTHTPYISPEERLMVTLRFLSTGLPFKSLSFTFCIAHNTIGTIVYETCEAIWKTLNEEFIPFPTTSAFNKVEREFLNKWKFPNCIGAIDGKHVRVKAPSKSGTQYFNYKKYFSLHLQAVADANSKFIAVDVGEYGSRCDSGVFKSSTLYQLIQSNRLNIPPPKPLPGTRQDVPHVLIGDQGYPLKTFLLRPYPDSEDPAKLHFNELLSIARRCVECAFGILVAKWRCLKTELQVTPEHVTLIVQTTCLLHNICMEFKEPLPNPAKNTRASDINYNRANNHSSHQATDLRDYFKNYFFHHID</sequence>
<keyword evidence="6" id="KW-0378">Hydrolase</keyword>
<proteinExistence type="inferred from homology"/>
<dbReference type="RefSeq" id="XP_049461991.1">
    <property type="nucleotide sequence ID" value="XM_049606034.1"/>
</dbReference>
<evidence type="ECO:0000256" key="4">
    <source>
        <dbReference type="ARBA" id="ARBA00022722"/>
    </source>
</evidence>
<comment type="similarity">
    <text evidence="3">Belongs to the HARBI1 family.</text>
</comment>
<dbReference type="InterPro" id="IPR027806">
    <property type="entry name" value="HARBI1_dom"/>
</dbReference>
<evidence type="ECO:0000259" key="8">
    <source>
        <dbReference type="Pfam" id="PF13359"/>
    </source>
</evidence>
<evidence type="ECO:0000313" key="9">
    <source>
        <dbReference type="EnsemblMetazoa" id="ACON030652-PA"/>
    </source>
</evidence>
<accession>A0A9I3BD94</accession>
<dbReference type="PANTHER" id="PTHR22930">
    <property type="match status" value="1"/>
</dbReference>
<protein>
    <submittedName>
        <fullName evidence="9">DDE Tnp4 domain-containing protein</fullName>
    </submittedName>
</protein>
<reference evidence="9" key="1">
    <citation type="submission" date="2023-03" db="UniProtKB">
        <authorList>
            <consortium name="EnsemblMetazoa"/>
        </authorList>
    </citation>
    <scope>IDENTIFICATION</scope>
    <source>
        <strain evidence="9">Ngousso</strain>
    </source>
</reference>
<name>A0A9I3BD94_ANOCL</name>
<dbReference type="EnsemblMetazoa" id="ACON030652-RA">
    <property type="protein sequence ID" value="ACON030652-PA"/>
    <property type="gene ID" value="ACON030652"/>
</dbReference>
<keyword evidence="7" id="KW-0539">Nucleus</keyword>
<dbReference type="InterPro" id="IPR045249">
    <property type="entry name" value="HARBI1-like"/>
</dbReference>
<dbReference type="GeneID" id="120961278"/>
<evidence type="ECO:0000256" key="2">
    <source>
        <dbReference type="ARBA" id="ARBA00004123"/>
    </source>
</evidence>
<comment type="cofactor">
    <cofactor evidence="1">
        <name>a divalent metal cation</name>
        <dbReference type="ChEBI" id="CHEBI:60240"/>
    </cofactor>
</comment>
<comment type="subcellular location">
    <subcellularLocation>
        <location evidence="2">Nucleus</location>
    </subcellularLocation>
</comment>
<evidence type="ECO:0000256" key="6">
    <source>
        <dbReference type="ARBA" id="ARBA00022801"/>
    </source>
</evidence>
<evidence type="ECO:0000256" key="3">
    <source>
        <dbReference type="ARBA" id="ARBA00006958"/>
    </source>
</evidence>
<evidence type="ECO:0000256" key="1">
    <source>
        <dbReference type="ARBA" id="ARBA00001968"/>
    </source>
</evidence>
<dbReference type="GO" id="GO:0046872">
    <property type="term" value="F:metal ion binding"/>
    <property type="evidence" value="ECO:0007669"/>
    <property type="project" value="UniProtKB-KW"/>
</dbReference>
<keyword evidence="4" id="KW-0540">Nuclease</keyword>
<evidence type="ECO:0000256" key="7">
    <source>
        <dbReference type="ARBA" id="ARBA00023242"/>
    </source>
</evidence>
<evidence type="ECO:0000313" key="10">
    <source>
        <dbReference type="Proteomes" id="UP001105220"/>
    </source>
</evidence>
<feature type="domain" description="DDE Tnp4" evidence="8">
    <location>
        <begin position="169"/>
        <end position="332"/>
    </location>
</feature>